<organism evidence="4">
    <name type="scientific">Streptomyces sp. NBC_00008</name>
    <dbReference type="NCBI Taxonomy" id="2903610"/>
    <lineage>
        <taxon>Bacteria</taxon>
        <taxon>Bacillati</taxon>
        <taxon>Actinomycetota</taxon>
        <taxon>Actinomycetes</taxon>
        <taxon>Kitasatosporales</taxon>
        <taxon>Streptomycetaceae</taxon>
        <taxon>Streptomyces</taxon>
    </lineage>
</organism>
<dbReference type="GO" id="GO:0010181">
    <property type="term" value="F:FMN binding"/>
    <property type="evidence" value="ECO:0007669"/>
    <property type="project" value="InterPro"/>
</dbReference>
<gene>
    <name evidence="4" type="ORF">OG398_01995</name>
</gene>
<sequence length="188" mass="19652">MPTSSPAATVLPVTAPDPAVFRHVLGHVPTSVCVVTATTPAGPVGVTVGSFTSVSLDPPLVVFYAGRTSASAEAIVGAGSFRVNVLAEDQQEVCTAFARRAADRFALGDWESGSQEAPRLGGAVAWISCDVEGSFPAGDHVAVVGRVRDLVAARPPRRPLIFHRGGPARLDRAHGVHAPTHSFGWWDR</sequence>
<dbReference type="PANTHER" id="PTHR30466:SF11">
    <property type="entry name" value="FLAVIN-DEPENDENT MONOOXYGENASE, REDUCTASE SUBUNIT HSAB"/>
    <property type="match status" value="1"/>
</dbReference>
<dbReference type="PANTHER" id="PTHR30466">
    <property type="entry name" value="FLAVIN REDUCTASE"/>
    <property type="match status" value="1"/>
</dbReference>
<evidence type="ECO:0000313" key="4">
    <source>
        <dbReference type="EMBL" id="WTW67131.1"/>
    </source>
</evidence>
<protein>
    <submittedName>
        <fullName evidence="4">Flavin reductase family protein</fullName>
    </submittedName>
</protein>
<comment type="similarity">
    <text evidence="1">Belongs to the non-flavoprotein flavin reductase family.</text>
</comment>
<dbReference type="Pfam" id="PF01613">
    <property type="entry name" value="Flavin_Reduct"/>
    <property type="match status" value="1"/>
</dbReference>
<dbReference type="InterPro" id="IPR050268">
    <property type="entry name" value="NADH-dep_flavin_reductase"/>
</dbReference>
<dbReference type="SUPFAM" id="SSF50475">
    <property type="entry name" value="FMN-binding split barrel"/>
    <property type="match status" value="1"/>
</dbReference>
<dbReference type="InterPro" id="IPR012349">
    <property type="entry name" value="Split_barrel_FMN-bd"/>
</dbReference>
<dbReference type="AlphaFoldDB" id="A0AAU2VII4"/>
<dbReference type="InterPro" id="IPR002563">
    <property type="entry name" value="Flavin_Rdtase-like_dom"/>
</dbReference>
<dbReference type="GO" id="GO:0042602">
    <property type="term" value="F:riboflavin reductase (NADPH) activity"/>
    <property type="evidence" value="ECO:0007669"/>
    <property type="project" value="TreeGrafter"/>
</dbReference>
<evidence type="ECO:0000259" key="3">
    <source>
        <dbReference type="SMART" id="SM00903"/>
    </source>
</evidence>
<evidence type="ECO:0000256" key="2">
    <source>
        <dbReference type="ARBA" id="ARBA00023002"/>
    </source>
</evidence>
<evidence type="ECO:0000256" key="1">
    <source>
        <dbReference type="ARBA" id="ARBA00008898"/>
    </source>
</evidence>
<reference evidence="4" key="1">
    <citation type="submission" date="2022-10" db="EMBL/GenBank/DDBJ databases">
        <title>The complete genomes of actinobacterial strains from the NBC collection.</title>
        <authorList>
            <person name="Joergensen T.S."/>
            <person name="Alvarez Arevalo M."/>
            <person name="Sterndorff E.B."/>
            <person name="Faurdal D."/>
            <person name="Vuksanovic O."/>
            <person name="Mourched A.-S."/>
            <person name="Charusanti P."/>
            <person name="Shaw S."/>
            <person name="Blin K."/>
            <person name="Weber T."/>
        </authorList>
    </citation>
    <scope>NUCLEOTIDE SEQUENCE</scope>
    <source>
        <strain evidence="4">NBC_00008</strain>
    </source>
</reference>
<feature type="domain" description="Flavin reductase like" evidence="3">
    <location>
        <begin position="25"/>
        <end position="169"/>
    </location>
</feature>
<proteinExistence type="inferred from homology"/>
<accession>A0AAU2VII4</accession>
<name>A0AAU2VII4_9ACTN</name>
<dbReference type="EMBL" id="CP108313">
    <property type="protein sequence ID" value="WTW67131.1"/>
    <property type="molecule type" value="Genomic_DNA"/>
</dbReference>
<keyword evidence="2" id="KW-0560">Oxidoreductase</keyword>
<dbReference type="SMART" id="SM00903">
    <property type="entry name" value="Flavin_Reduct"/>
    <property type="match status" value="1"/>
</dbReference>
<dbReference type="Gene3D" id="2.30.110.10">
    <property type="entry name" value="Electron Transport, Fmn-binding Protein, Chain A"/>
    <property type="match status" value="1"/>
</dbReference>